<keyword evidence="6" id="KW-0238">DNA-binding</keyword>
<comment type="similarity">
    <text evidence="2">In the C-terminal section; belongs to the class-I pyridoxal-phosphate-dependent aminotransferase family.</text>
</comment>
<dbReference type="SMART" id="SM00345">
    <property type="entry name" value="HTH_GNTR"/>
    <property type="match status" value="1"/>
</dbReference>
<evidence type="ECO:0000256" key="3">
    <source>
        <dbReference type="ARBA" id="ARBA00022576"/>
    </source>
</evidence>
<keyword evidence="5" id="KW-0805">Transcription regulation</keyword>
<dbReference type="InterPro" id="IPR051446">
    <property type="entry name" value="HTH_trans_reg/aminotransferase"/>
</dbReference>
<organism evidence="9 10">
    <name type="scientific">Bacillus cytotoxicus</name>
    <dbReference type="NCBI Taxonomy" id="580165"/>
    <lineage>
        <taxon>Bacteria</taxon>
        <taxon>Bacillati</taxon>
        <taxon>Bacillota</taxon>
        <taxon>Bacilli</taxon>
        <taxon>Bacillales</taxon>
        <taxon>Bacillaceae</taxon>
        <taxon>Bacillus</taxon>
        <taxon>Bacillus cereus group</taxon>
    </lineage>
</organism>
<evidence type="ECO:0000256" key="4">
    <source>
        <dbReference type="ARBA" id="ARBA00022898"/>
    </source>
</evidence>
<feature type="domain" description="HTH gntR-type" evidence="8">
    <location>
        <begin position="13"/>
        <end position="81"/>
    </location>
</feature>
<keyword evidence="3" id="KW-0032">Aminotransferase</keyword>
<keyword evidence="4" id="KW-0663">Pyridoxal phosphate</keyword>
<accession>A0AAX2CFW1</accession>
<dbReference type="AlphaFoldDB" id="A0AAX2CFW1"/>
<protein>
    <submittedName>
        <fullName evidence="9">Transcriptional regulator, GntR family</fullName>
    </submittedName>
</protein>
<dbReference type="InterPro" id="IPR004839">
    <property type="entry name" value="Aminotransferase_I/II_large"/>
</dbReference>
<dbReference type="SUPFAM" id="SSF46785">
    <property type="entry name" value="Winged helix' DNA-binding domain"/>
    <property type="match status" value="1"/>
</dbReference>
<dbReference type="CDD" id="cd07377">
    <property type="entry name" value="WHTH_GntR"/>
    <property type="match status" value="1"/>
</dbReference>
<dbReference type="Gene3D" id="3.40.640.10">
    <property type="entry name" value="Type I PLP-dependent aspartate aminotransferase-like (Major domain)"/>
    <property type="match status" value="1"/>
</dbReference>
<evidence type="ECO:0000256" key="1">
    <source>
        <dbReference type="ARBA" id="ARBA00001933"/>
    </source>
</evidence>
<dbReference type="GeneID" id="33896898"/>
<evidence type="ECO:0000256" key="5">
    <source>
        <dbReference type="ARBA" id="ARBA00023015"/>
    </source>
</evidence>
<comment type="cofactor">
    <cofactor evidence="1">
        <name>pyridoxal 5'-phosphate</name>
        <dbReference type="ChEBI" id="CHEBI:597326"/>
    </cofactor>
</comment>
<keyword evidence="3" id="KW-0808">Transferase</keyword>
<dbReference type="GO" id="GO:0030170">
    <property type="term" value="F:pyridoxal phosphate binding"/>
    <property type="evidence" value="ECO:0007669"/>
    <property type="project" value="InterPro"/>
</dbReference>
<dbReference type="InterPro" id="IPR015424">
    <property type="entry name" value="PyrdxlP-dep_Trfase"/>
</dbReference>
<gene>
    <name evidence="9" type="ORF">BCB44BAC_01767</name>
</gene>
<dbReference type="EMBL" id="FMIK01000023">
    <property type="protein sequence ID" value="SCL90720.1"/>
    <property type="molecule type" value="Genomic_DNA"/>
</dbReference>
<dbReference type="CDD" id="cd00609">
    <property type="entry name" value="AAT_like"/>
    <property type="match status" value="1"/>
</dbReference>
<dbReference type="SUPFAM" id="SSF53383">
    <property type="entry name" value="PLP-dependent transferases"/>
    <property type="match status" value="1"/>
</dbReference>
<dbReference type="Pfam" id="PF00155">
    <property type="entry name" value="Aminotran_1_2"/>
    <property type="match status" value="1"/>
</dbReference>
<dbReference type="InterPro" id="IPR036390">
    <property type="entry name" value="WH_DNA-bd_sf"/>
</dbReference>
<dbReference type="PRINTS" id="PR00035">
    <property type="entry name" value="HTHGNTR"/>
</dbReference>
<dbReference type="PANTHER" id="PTHR46577">
    <property type="entry name" value="HTH-TYPE TRANSCRIPTIONAL REGULATORY PROTEIN GABR"/>
    <property type="match status" value="1"/>
</dbReference>
<name>A0AAX2CFW1_9BACI</name>
<proteinExistence type="inferred from homology"/>
<evidence type="ECO:0000256" key="7">
    <source>
        <dbReference type="ARBA" id="ARBA00023163"/>
    </source>
</evidence>
<evidence type="ECO:0000256" key="6">
    <source>
        <dbReference type="ARBA" id="ARBA00023125"/>
    </source>
</evidence>
<dbReference type="GO" id="GO:0003700">
    <property type="term" value="F:DNA-binding transcription factor activity"/>
    <property type="evidence" value="ECO:0007669"/>
    <property type="project" value="InterPro"/>
</dbReference>
<dbReference type="Pfam" id="PF00392">
    <property type="entry name" value="GntR"/>
    <property type="match status" value="1"/>
</dbReference>
<evidence type="ECO:0000256" key="2">
    <source>
        <dbReference type="ARBA" id="ARBA00005384"/>
    </source>
</evidence>
<dbReference type="PANTHER" id="PTHR46577:SF1">
    <property type="entry name" value="HTH-TYPE TRANSCRIPTIONAL REGULATORY PROTEIN GABR"/>
    <property type="match status" value="1"/>
</dbReference>
<evidence type="ECO:0000313" key="9">
    <source>
        <dbReference type="EMBL" id="SCL90720.1"/>
    </source>
</evidence>
<keyword evidence="7" id="KW-0804">Transcription</keyword>
<dbReference type="RefSeq" id="WP_012094052.1">
    <property type="nucleotide sequence ID" value="NZ_CP024096.1"/>
</dbReference>
<sequence>MDLIIPLQVESRTPIYIQIYEFIKQEICKGTLPAGTRLPSHRNLALQLGVSRITIESAYQQLSAEGYVDSKPKRGIFVAEIDANVISYKQQIPPYPFEKVSNKQIYFDCSQGNIDQTAFPLSNWKKALQECLLQYENDLFTKEDPQGELILRTHISKYLYHARGVHSSPNQIIVGAGIQPLLWLLIQLLGRQKVYAIENPGFHRVKAIIQSCGLPIHPTPLDEKGIDISFLSNCDANVAYVTPSHQFPYGMIMPLSRRLELLKWANDQDGYIIEDDYDGEFRYIGKPIPSLQGLDTNERVIYMGTFSKSFLPSLRMGYIVLPNHLLETYNKLGGIFKQTVSKLQQLALAHFMQKGDWDRHLNRVRTLYKKKHHTLVKSIRNQMGADVNILGEQSGLHIVLHVHNGMNEHELIQSAAEKCVKVYPLSIYDSIYDLQREPYVLLGFGGIPVNAIETVVTLLKEAWFTKKSCFLQQ</sequence>
<dbReference type="InterPro" id="IPR015421">
    <property type="entry name" value="PyrdxlP-dep_Trfase_major"/>
</dbReference>
<dbReference type="PROSITE" id="PS50949">
    <property type="entry name" value="HTH_GNTR"/>
    <property type="match status" value="1"/>
</dbReference>
<evidence type="ECO:0000259" key="8">
    <source>
        <dbReference type="PROSITE" id="PS50949"/>
    </source>
</evidence>
<dbReference type="Gene3D" id="1.10.10.10">
    <property type="entry name" value="Winged helix-like DNA-binding domain superfamily/Winged helix DNA-binding domain"/>
    <property type="match status" value="1"/>
</dbReference>
<comment type="caution">
    <text evidence="9">The sequence shown here is derived from an EMBL/GenBank/DDBJ whole genome shotgun (WGS) entry which is preliminary data.</text>
</comment>
<dbReference type="GO" id="GO:0008483">
    <property type="term" value="F:transaminase activity"/>
    <property type="evidence" value="ECO:0007669"/>
    <property type="project" value="UniProtKB-KW"/>
</dbReference>
<dbReference type="InterPro" id="IPR036388">
    <property type="entry name" value="WH-like_DNA-bd_sf"/>
</dbReference>
<dbReference type="Proteomes" id="UP000242164">
    <property type="component" value="Unassembled WGS sequence"/>
</dbReference>
<evidence type="ECO:0000313" key="10">
    <source>
        <dbReference type="Proteomes" id="UP000242164"/>
    </source>
</evidence>
<reference evidence="9 10" key="1">
    <citation type="submission" date="2016-08" db="EMBL/GenBank/DDBJ databases">
        <authorList>
            <person name="Loux V."/>
            <person name="Rue O."/>
        </authorList>
    </citation>
    <scope>NUCLEOTIDE SEQUENCE [LARGE SCALE GENOMIC DNA]</scope>
    <source>
        <strain evidence="9 10">AFSSA_08CEB44bac</strain>
    </source>
</reference>
<dbReference type="GO" id="GO:0003677">
    <property type="term" value="F:DNA binding"/>
    <property type="evidence" value="ECO:0007669"/>
    <property type="project" value="UniProtKB-KW"/>
</dbReference>
<dbReference type="InterPro" id="IPR000524">
    <property type="entry name" value="Tscrpt_reg_HTH_GntR"/>
</dbReference>